<accession>A0A4V4H9E1</accession>
<proteinExistence type="predicted"/>
<evidence type="ECO:0000313" key="2">
    <source>
        <dbReference type="Proteomes" id="UP000317650"/>
    </source>
</evidence>
<comment type="caution">
    <text evidence="1">The sequence shown here is derived from an EMBL/GenBank/DDBJ whole genome shotgun (WGS) entry which is preliminary data.</text>
</comment>
<sequence length="75" mass="7515">MGSSSSVAVTAASAVEAPELGSLGGGEAGLLEDGLDVGVVLDGHVEAGDEMKKWTPGPTFSYSRSCIVNAFSGER</sequence>
<dbReference type="Proteomes" id="UP000317650">
    <property type="component" value="Chromosome 8"/>
</dbReference>
<organism evidence="1 2">
    <name type="scientific">Musa balbisiana</name>
    <name type="common">Banana</name>
    <dbReference type="NCBI Taxonomy" id="52838"/>
    <lineage>
        <taxon>Eukaryota</taxon>
        <taxon>Viridiplantae</taxon>
        <taxon>Streptophyta</taxon>
        <taxon>Embryophyta</taxon>
        <taxon>Tracheophyta</taxon>
        <taxon>Spermatophyta</taxon>
        <taxon>Magnoliopsida</taxon>
        <taxon>Liliopsida</taxon>
        <taxon>Zingiberales</taxon>
        <taxon>Musaceae</taxon>
        <taxon>Musa</taxon>
    </lineage>
</organism>
<name>A0A4V4H9E1_MUSBA</name>
<gene>
    <name evidence="1" type="ORF">C4D60_Mb08t33530</name>
</gene>
<evidence type="ECO:0000313" key="1">
    <source>
        <dbReference type="EMBL" id="THU71245.1"/>
    </source>
</evidence>
<reference evidence="1 2" key="1">
    <citation type="journal article" date="2019" name="Nat. Plants">
        <title>Genome sequencing of Musa balbisiana reveals subgenome evolution and function divergence in polyploid bananas.</title>
        <authorList>
            <person name="Yao X."/>
        </authorList>
    </citation>
    <scope>NUCLEOTIDE SEQUENCE [LARGE SCALE GENOMIC DNA]</scope>
    <source>
        <strain evidence="2">cv. DH-PKW</strain>
        <tissue evidence="1">Leaves</tissue>
    </source>
</reference>
<dbReference type="EMBL" id="PYDT01000002">
    <property type="protein sequence ID" value="THU71245.1"/>
    <property type="molecule type" value="Genomic_DNA"/>
</dbReference>
<dbReference type="AlphaFoldDB" id="A0A4V4H9E1"/>
<keyword evidence="2" id="KW-1185">Reference proteome</keyword>
<protein>
    <submittedName>
        <fullName evidence="1">Uncharacterized protein</fullName>
    </submittedName>
</protein>